<name>A0A1C7M7T3_GRIFR</name>
<dbReference type="Proteomes" id="UP000092993">
    <property type="component" value="Unassembled WGS sequence"/>
</dbReference>
<evidence type="ECO:0000313" key="1">
    <source>
        <dbReference type="EMBL" id="OBZ72963.1"/>
    </source>
</evidence>
<dbReference type="SUPFAM" id="SSF56112">
    <property type="entry name" value="Protein kinase-like (PK-like)"/>
    <property type="match status" value="1"/>
</dbReference>
<reference evidence="1 2" key="1">
    <citation type="submission" date="2016-03" db="EMBL/GenBank/DDBJ databases">
        <title>Whole genome sequencing of Grifola frondosa 9006-11.</title>
        <authorList>
            <person name="Min B."/>
            <person name="Park H."/>
            <person name="Kim J.-G."/>
            <person name="Cho H."/>
            <person name="Oh Y.-L."/>
            <person name="Kong W.-S."/>
            <person name="Choi I.-G."/>
        </authorList>
    </citation>
    <scope>NUCLEOTIDE SEQUENCE [LARGE SCALE GENOMIC DNA]</scope>
    <source>
        <strain evidence="1 2">9006-11</strain>
    </source>
</reference>
<dbReference type="OrthoDB" id="3271031at2759"/>
<keyword evidence="2" id="KW-1185">Reference proteome</keyword>
<dbReference type="EMBL" id="LUGG01000007">
    <property type="protein sequence ID" value="OBZ72963.1"/>
    <property type="molecule type" value="Genomic_DNA"/>
</dbReference>
<dbReference type="InterPro" id="IPR011009">
    <property type="entry name" value="Kinase-like_dom_sf"/>
</dbReference>
<comment type="caution">
    <text evidence="1">The sequence shown here is derived from an EMBL/GenBank/DDBJ whole genome shotgun (WGS) entry which is preliminary data.</text>
</comment>
<evidence type="ECO:0000313" key="2">
    <source>
        <dbReference type="Proteomes" id="UP000092993"/>
    </source>
</evidence>
<dbReference type="Gene3D" id="1.10.510.10">
    <property type="entry name" value="Transferase(Phosphotransferase) domain 1"/>
    <property type="match status" value="1"/>
</dbReference>
<accession>A0A1C7M7T3</accession>
<dbReference type="GO" id="GO:0004672">
    <property type="term" value="F:protein kinase activity"/>
    <property type="evidence" value="ECO:0007669"/>
    <property type="project" value="InterPro"/>
</dbReference>
<sequence>MGVEKHPASHNIHSSLPQPMASILVFHEPTFSRRSVVVRELKRVDDLKSTLRLDIVDVEPVHEGNCYIYYGNLIVEDRPSRKVVCKVGYLRSASLRLQKEAGFYAKELKEFQGDTIPVCYGLFSGEMEEGTASCLVTEYCGEMMKCPLFGMDWEFKQKVIQALVDIHWAGVKHNDFSERNIVVNSDNQPFIIDFDHAEPHECGLTMSIEFHTQEPDPDELGCLELYKVTNNSGAWFPRYIRYMHADVPVAWALDGPERLANVVSPASPGYNRDFVLKRRSELSKNSTGISIGDLLVNGEISRVQKQSFSISIGMTFL</sequence>
<dbReference type="OMA" id="HNDFSER"/>
<dbReference type="PROSITE" id="PS00109">
    <property type="entry name" value="PROTEIN_KINASE_TYR"/>
    <property type="match status" value="1"/>
</dbReference>
<dbReference type="InterPro" id="IPR008266">
    <property type="entry name" value="Tyr_kinase_AS"/>
</dbReference>
<organism evidence="1 2">
    <name type="scientific">Grifola frondosa</name>
    <name type="common">Maitake</name>
    <name type="synonym">Polyporus frondosus</name>
    <dbReference type="NCBI Taxonomy" id="5627"/>
    <lineage>
        <taxon>Eukaryota</taxon>
        <taxon>Fungi</taxon>
        <taxon>Dikarya</taxon>
        <taxon>Basidiomycota</taxon>
        <taxon>Agaricomycotina</taxon>
        <taxon>Agaricomycetes</taxon>
        <taxon>Polyporales</taxon>
        <taxon>Grifolaceae</taxon>
        <taxon>Grifola</taxon>
    </lineage>
</organism>
<protein>
    <submittedName>
        <fullName evidence="1">Uncharacterized protein</fullName>
    </submittedName>
</protein>
<proteinExistence type="predicted"/>
<dbReference type="AlphaFoldDB" id="A0A1C7M7T3"/>
<gene>
    <name evidence="1" type="ORF">A0H81_07220</name>
</gene>